<protein>
    <submittedName>
        <fullName evidence="2">Uncharacterized protein</fullName>
    </submittedName>
</protein>
<keyword evidence="3" id="KW-1185">Reference proteome</keyword>
<dbReference type="EMBL" id="BQKI01000081">
    <property type="protein sequence ID" value="GJN29881.1"/>
    <property type="molecule type" value="Genomic_DNA"/>
</dbReference>
<sequence>MYLEKVGVGGVGEEGGVRGEVVALELLHQVRHLRRWRIWTSREPLSGEDPAEEQQPSPNGRGRRASPEEQGGRDDFTISRNV</sequence>
<evidence type="ECO:0000313" key="2">
    <source>
        <dbReference type="EMBL" id="GJN29881.1"/>
    </source>
</evidence>
<dbReference type="Proteomes" id="UP001054889">
    <property type="component" value="Unassembled WGS sequence"/>
</dbReference>
<proteinExistence type="predicted"/>
<accession>A0AAV5F6K9</accession>
<evidence type="ECO:0000256" key="1">
    <source>
        <dbReference type="SAM" id="MobiDB-lite"/>
    </source>
</evidence>
<gene>
    <name evidence="2" type="primary">gb18143</name>
    <name evidence="2" type="ORF">PR202_gb18143</name>
</gene>
<name>A0AAV5F6K9_ELECO</name>
<organism evidence="2 3">
    <name type="scientific">Eleusine coracana subsp. coracana</name>
    <dbReference type="NCBI Taxonomy" id="191504"/>
    <lineage>
        <taxon>Eukaryota</taxon>
        <taxon>Viridiplantae</taxon>
        <taxon>Streptophyta</taxon>
        <taxon>Embryophyta</taxon>
        <taxon>Tracheophyta</taxon>
        <taxon>Spermatophyta</taxon>
        <taxon>Magnoliopsida</taxon>
        <taxon>Liliopsida</taxon>
        <taxon>Poales</taxon>
        <taxon>Poaceae</taxon>
        <taxon>PACMAD clade</taxon>
        <taxon>Chloridoideae</taxon>
        <taxon>Cynodonteae</taxon>
        <taxon>Eleusininae</taxon>
        <taxon>Eleusine</taxon>
    </lineage>
</organism>
<evidence type="ECO:0000313" key="3">
    <source>
        <dbReference type="Proteomes" id="UP001054889"/>
    </source>
</evidence>
<reference evidence="2" key="2">
    <citation type="submission" date="2021-12" db="EMBL/GenBank/DDBJ databases">
        <title>Resequencing data analysis of finger millet.</title>
        <authorList>
            <person name="Hatakeyama M."/>
            <person name="Aluri S."/>
            <person name="Balachadran M.T."/>
            <person name="Sivarajan S.R."/>
            <person name="Poveda L."/>
            <person name="Shimizu-Inatsugi R."/>
            <person name="Schlapbach R."/>
            <person name="Sreeman S.M."/>
            <person name="Shimizu K.K."/>
        </authorList>
    </citation>
    <scope>NUCLEOTIDE SEQUENCE</scope>
</reference>
<feature type="compositionally biased region" description="Basic and acidic residues" evidence="1">
    <location>
        <begin position="65"/>
        <end position="82"/>
    </location>
</feature>
<reference evidence="2" key="1">
    <citation type="journal article" date="2018" name="DNA Res.">
        <title>Multiple hybrid de novo genome assembly of finger millet, an orphan allotetraploid crop.</title>
        <authorList>
            <person name="Hatakeyama M."/>
            <person name="Aluri S."/>
            <person name="Balachadran M.T."/>
            <person name="Sivarajan S.R."/>
            <person name="Patrignani A."/>
            <person name="Gruter S."/>
            <person name="Poveda L."/>
            <person name="Shimizu-Inatsugi R."/>
            <person name="Baeten J."/>
            <person name="Francoijs K.J."/>
            <person name="Nataraja K.N."/>
            <person name="Reddy Y.A.N."/>
            <person name="Phadnis S."/>
            <person name="Ravikumar R.L."/>
            <person name="Schlapbach R."/>
            <person name="Sreeman S.M."/>
            <person name="Shimizu K.K."/>
        </authorList>
    </citation>
    <scope>NUCLEOTIDE SEQUENCE</scope>
</reference>
<comment type="caution">
    <text evidence="2">The sequence shown here is derived from an EMBL/GenBank/DDBJ whole genome shotgun (WGS) entry which is preliminary data.</text>
</comment>
<feature type="region of interest" description="Disordered" evidence="1">
    <location>
        <begin position="41"/>
        <end position="82"/>
    </location>
</feature>
<dbReference type="AlphaFoldDB" id="A0AAV5F6K9"/>